<protein>
    <submittedName>
        <fullName evidence="1">GGDEF domain-containing protein</fullName>
    </submittedName>
</protein>
<dbReference type="EMBL" id="BMKO01000002">
    <property type="protein sequence ID" value="GGE72937.1"/>
    <property type="molecule type" value="Genomic_DNA"/>
</dbReference>
<organism evidence="1 2">
    <name type="scientific">Shewanella carassii</name>
    <dbReference type="NCBI Taxonomy" id="1987584"/>
    <lineage>
        <taxon>Bacteria</taxon>
        <taxon>Pseudomonadati</taxon>
        <taxon>Pseudomonadota</taxon>
        <taxon>Gammaproteobacteria</taxon>
        <taxon>Alteromonadales</taxon>
        <taxon>Shewanellaceae</taxon>
        <taxon>Shewanella</taxon>
    </lineage>
</organism>
<evidence type="ECO:0000313" key="2">
    <source>
        <dbReference type="Proteomes" id="UP000606498"/>
    </source>
</evidence>
<gene>
    <name evidence="1" type="ORF">GCM10011520_11900</name>
</gene>
<dbReference type="InterPro" id="IPR029787">
    <property type="entry name" value="Nucleotide_cyclase"/>
</dbReference>
<dbReference type="SUPFAM" id="SSF55073">
    <property type="entry name" value="Nucleotide cyclase"/>
    <property type="match status" value="1"/>
</dbReference>
<comment type="caution">
    <text evidence="1">The sequence shown here is derived from an EMBL/GenBank/DDBJ whole genome shotgun (WGS) entry which is preliminary data.</text>
</comment>
<name>A0ABQ1T117_9GAMM</name>
<dbReference type="Gene3D" id="3.30.70.270">
    <property type="match status" value="1"/>
</dbReference>
<evidence type="ECO:0000313" key="1">
    <source>
        <dbReference type="EMBL" id="GGE72937.1"/>
    </source>
</evidence>
<keyword evidence="2" id="KW-1185">Reference proteome</keyword>
<accession>A0ABQ1T117</accession>
<dbReference type="InterPro" id="IPR043128">
    <property type="entry name" value="Rev_trsase/Diguanyl_cyclase"/>
</dbReference>
<sequence>MLPDTIDPGKSLLESESHRLNLIRWMHQCELMKRYYQADKVFVLQKTDLGFEVIVSAADASNRFPPGKVFAADESVFQRMVDAPPEGVNLDLTRSTTEDSPKEFSNVLGILSRPVLWPDGSVFGCLCVINAHANEQQHISPYMLEPFQILLQQDLALLCQSHRIESLSMRDRETGMLNHYGFIMMAPRQLNLGRRFGAHSGIIFLELIPGKDIDDEALSRQHKELGNLILNTIRTADIAAHYSDSQYVLLVFVDLERDLEHIIKRLERQMSQLNPLAQLDSSSCFFSPDSAAKLAPMLESAKAGLKSSLQRVQKQE</sequence>
<reference evidence="2" key="1">
    <citation type="journal article" date="2019" name="Int. J. Syst. Evol. Microbiol.">
        <title>The Global Catalogue of Microorganisms (GCM) 10K type strain sequencing project: providing services to taxonomists for standard genome sequencing and annotation.</title>
        <authorList>
            <consortium name="The Broad Institute Genomics Platform"/>
            <consortium name="The Broad Institute Genome Sequencing Center for Infectious Disease"/>
            <person name="Wu L."/>
            <person name="Ma J."/>
        </authorList>
    </citation>
    <scope>NUCLEOTIDE SEQUENCE [LARGE SCALE GENOMIC DNA]</scope>
    <source>
        <strain evidence="2">CGMCC 1.16033</strain>
    </source>
</reference>
<proteinExistence type="predicted"/>
<dbReference type="Proteomes" id="UP000606498">
    <property type="component" value="Unassembled WGS sequence"/>
</dbReference>
<dbReference type="RefSeq" id="WP_100142518.1">
    <property type="nucleotide sequence ID" value="NZ_AP024618.1"/>
</dbReference>